<dbReference type="InParanoid" id="A0A409VH96"/>
<reference evidence="1 2" key="1">
    <citation type="journal article" date="2018" name="Evol. Lett.">
        <title>Horizontal gene cluster transfer increased hallucinogenic mushroom diversity.</title>
        <authorList>
            <person name="Reynolds H.T."/>
            <person name="Vijayakumar V."/>
            <person name="Gluck-Thaler E."/>
            <person name="Korotkin H.B."/>
            <person name="Matheny P.B."/>
            <person name="Slot J.C."/>
        </authorList>
    </citation>
    <scope>NUCLEOTIDE SEQUENCE [LARGE SCALE GENOMIC DNA]</scope>
    <source>
        <strain evidence="1 2">SRW20</strain>
    </source>
</reference>
<dbReference type="AlphaFoldDB" id="A0A409VH96"/>
<evidence type="ECO:0000313" key="2">
    <source>
        <dbReference type="Proteomes" id="UP000284706"/>
    </source>
</evidence>
<evidence type="ECO:0000313" key="1">
    <source>
        <dbReference type="EMBL" id="PPQ65644.1"/>
    </source>
</evidence>
<dbReference type="Proteomes" id="UP000284706">
    <property type="component" value="Unassembled WGS sequence"/>
</dbReference>
<organism evidence="1 2">
    <name type="scientific">Gymnopilus dilepis</name>
    <dbReference type="NCBI Taxonomy" id="231916"/>
    <lineage>
        <taxon>Eukaryota</taxon>
        <taxon>Fungi</taxon>
        <taxon>Dikarya</taxon>
        <taxon>Basidiomycota</taxon>
        <taxon>Agaricomycotina</taxon>
        <taxon>Agaricomycetes</taxon>
        <taxon>Agaricomycetidae</taxon>
        <taxon>Agaricales</taxon>
        <taxon>Agaricineae</taxon>
        <taxon>Hymenogastraceae</taxon>
        <taxon>Gymnopilus</taxon>
    </lineage>
</organism>
<name>A0A409VH96_9AGAR</name>
<proteinExistence type="predicted"/>
<sequence>MKDLEKVEVVESVKKVESTSIWGRVLANAPSTPQSSLFGVSVSKAATTMNKTPGLTTSNVAFKLKHDI</sequence>
<keyword evidence="2" id="KW-1185">Reference proteome</keyword>
<gene>
    <name evidence="1" type="ORF">CVT26_000586</name>
</gene>
<dbReference type="EMBL" id="NHYE01005649">
    <property type="protein sequence ID" value="PPQ65644.1"/>
    <property type="molecule type" value="Genomic_DNA"/>
</dbReference>
<protein>
    <submittedName>
        <fullName evidence="1">Uncharacterized protein</fullName>
    </submittedName>
</protein>
<accession>A0A409VH96</accession>
<comment type="caution">
    <text evidence="1">The sequence shown here is derived from an EMBL/GenBank/DDBJ whole genome shotgun (WGS) entry which is preliminary data.</text>
</comment>